<reference evidence="3" key="1">
    <citation type="submission" date="2017-02" db="UniProtKB">
        <authorList>
            <consortium name="WormBaseParasite"/>
        </authorList>
    </citation>
    <scope>IDENTIFICATION</scope>
</reference>
<keyword evidence="1" id="KW-0472">Membrane</keyword>
<name>A0A0N5AXK8_9BILA</name>
<accession>A0A0N5AXK8</accession>
<evidence type="ECO:0000313" key="2">
    <source>
        <dbReference type="Proteomes" id="UP000046393"/>
    </source>
</evidence>
<dbReference type="AlphaFoldDB" id="A0A0N5AXK8"/>
<dbReference type="WBParaSite" id="SMUV_0000968701-mRNA-1">
    <property type="protein sequence ID" value="SMUV_0000968701-mRNA-1"/>
    <property type="gene ID" value="SMUV_0000968701"/>
</dbReference>
<keyword evidence="2" id="KW-1185">Reference proteome</keyword>
<feature type="transmembrane region" description="Helical" evidence="1">
    <location>
        <begin position="82"/>
        <end position="102"/>
    </location>
</feature>
<organism evidence="2 3">
    <name type="scientific">Syphacia muris</name>
    <dbReference type="NCBI Taxonomy" id="451379"/>
    <lineage>
        <taxon>Eukaryota</taxon>
        <taxon>Metazoa</taxon>
        <taxon>Ecdysozoa</taxon>
        <taxon>Nematoda</taxon>
        <taxon>Chromadorea</taxon>
        <taxon>Rhabditida</taxon>
        <taxon>Spirurina</taxon>
        <taxon>Oxyuridomorpha</taxon>
        <taxon>Oxyuroidea</taxon>
        <taxon>Oxyuridae</taxon>
        <taxon>Syphacia</taxon>
    </lineage>
</organism>
<evidence type="ECO:0000313" key="3">
    <source>
        <dbReference type="WBParaSite" id="SMUV_0000968701-mRNA-1"/>
    </source>
</evidence>
<dbReference type="Proteomes" id="UP000046393">
    <property type="component" value="Unplaced"/>
</dbReference>
<sequence length="127" mass="13809">MISVFYIVLPTMFAEYLTMSFLKSPVAATSSSTVYGSSGSKSRISIDATESGSVNATGLQSPSNETQNRTERVCSNKFQKNFVIIAFNAISGGVYGGLFGVFGRGFFAKPINHSKEESYRYLMALDQ</sequence>
<keyword evidence="1" id="KW-0812">Transmembrane</keyword>
<proteinExistence type="predicted"/>
<keyword evidence="1" id="KW-1133">Transmembrane helix</keyword>
<protein>
    <submittedName>
        <fullName evidence="3">ADP,ATP carrier protein</fullName>
    </submittedName>
</protein>
<evidence type="ECO:0000256" key="1">
    <source>
        <dbReference type="SAM" id="Phobius"/>
    </source>
</evidence>